<organism evidence="3 4">
    <name type="scientific">Sphenostylis stenocarpa</name>
    <dbReference type="NCBI Taxonomy" id="92480"/>
    <lineage>
        <taxon>Eukaryota</taxon>
        <taxon>Viridiplantae</taxon>
        <taxon>Streptophyta</taxon>
        <taxon>Embryophyta</taxon>
        <taxon>Tracheophyta</taxon>
        <taxon>Spermatophyta</taxon>
        <taxon>Magnoliopsida</taxon>
        <taxon>eudicotyledons</taxon>
        <taxon>Gunneridae</taxon>
        <taxon>Pentapetalae</taxon>
        <taxon>rosids</taxon>
        <taxon>fabids</taxon>
        <taxon>Fabales</taxon>
        <taxon>Fabaceae</taxon>
        <taxon>Papilionoideae</taxon>
        <taxon>50 kb inversion clade</taxon>
        <taxon>NPAAA clade</taxon>
        <taxon>indigoferoid/millettioid clade</taxon>
        <taxon>Phaseoleae</taxon>
        <taxon>Sphenostylis</taxon>
    </lineage>
</organism>
<protein>
    <recommendedName>
        <fullName evidence="5">Cell wall protein</fullName>
    </recommendedName>
</protein>
<proteinExistence type="predicted"/>
<dbReference type="InterPro" id="IPR034565">
    <property type="entry name" value="Put_cell_wall"/>
</dbReference>
<feature type="signal peptide" evidence="2">
    <location>
        <begin position="1"/>
        <end position="27"/>
    </location>
</feature>
<evidence type="ECO:0000256" key="1">
    <source>
        <dbReference type="SAM" id="MobiDB-lite"/>
    </source>
</evidence>
<keyword evidence="4" id="KW-1185">Reference proteome</keyword>
<feature type="region of interest" description="Disordered" evidence="1">
    <location>
        <begin position="73"/>
        <end position="162"/>
    </location>
</feature>
<dbReference type="PANTHER" id="PTHR36733:SF1">
    <property type="entry name" value="CELL WALL PROTEIN-RELATED"/>
    <property type="match status" value="1"/>
</dbReference>
<evidence type="ECO:0000313" key="3">
    <source>
        <dbReference type="EMBL" id="CAJ1956536.1"/>
    </source>
</evidence>
<accession>A0AA86VLD7</accession>
<dbReference type="PANTHER" id="PTHR36733">
    <property type="entry name" value="CELL WALL PROTEIN-RELATED"/>
    <property type="match status" value="1"/>
</dbReference>
<dbReference type="Gramene" id="rna-AYBTSS11_LOCUS16711">
    <property type="protein sequence ID" value="CAJ1956536.1"/>
    <property type="gene ID" value="gene-AYBTSS11_LOCUS16711"/>
</dbReference>
<keyword evidence="2" id="KW-0732">Signal</keyword>
<evidence type="ECO:0008006" key="5">
    <source>
        <dbReference type="Google" id="ProtNLM"/>
    </source>
</evidence>
<feature type="chain" id="PRO_5041694826" description="Cell wall protein" evidence="2">
    <location>
        <begin position="28"/>
        <end position="162"/>
    </location>
</feature>
<feature type="compositionally biased region" description="Low complexity" evidence="1">
    <location>
        <begin position="143"/>
        <end position="153"/>
    </location>
</feature>
<dbReference type="EMBL" id="OY731402">
    <property type="protein sequence ID" value="CAJ1956536.1"/>
    <property type="molecule type" value="Genomic_DNA"/>
</dbReference>
<evidence type="ECO:0000313" key="4">
    <source>
        <dbReference type="Proteomes" id="UP001189624"/>
    </source>
</evidence>
<evidence type="ECO:0000256" key="2">
    <source>
        <dbReference type="SAM" id="SignalP"/>
    </source>
</evidence>
<name>A0AA86VLD7_9FABA</name>
<dbReference type="Proteomes" id="UP001189624">
    <property type="component" value="Chromosome 5"/>
</dbReference>
<reference evidence="3" key="1">
    <citation type="submission" date="2023-10" db="EMBL/GenBank/DDBJ databases">
        <authorList>
            <person name="Domelevo Entfellner J.-B."/>
        </authorList>
    </citation>
    <scope>NUCLEOTIDE SEQUENCE</scope>
</reference>
<dbReference type="AlphaFoldDB" id="A0AA86VLD7"/>
<gene>
    <name evidence="3" type="ORF">AYBTSS11_LOCUS16711</name>
</gene>
<sequence length="162" mass="16040">MASKPSSLLGLLLITTILLATTWQAVARRHIKPKNSHKGDKKEPQFLFPSDGYIPGFGRLGIPPFFGFTPQNPSTGGVIGVEPAPVSGGGSGVEPAPVSGGGSGVEPSPVSGGGSGVEPAPVSGGGYVPGGDDTFVPNPGFEVPSPRSGAGVPVPVPVPANP</sequence>